<reference evidence="2 3" key="1">
    <citation type="journal article" date="2012" name="Science">
        <title>The Paleozoic origin of enzymatic lignin decomposition reconstructed from 31 fungal genomes.</title>
        <authorList>
            <person name="Floudas D."/>
            <person name="Binder M."/>
            <person name="Riley R."/>
            <person name="Barry K."/>
            <person name="Blanchette R.A."/>
            <person name="Henrissat B."/>
            <person name="Martinez A.T."/>
            <person name="Otillar R."/>
            <person name="Spatafora J.W."/>
            <person name="Yadav J.S."/>
            <person name="Aerts A."/>
            <person name="Benoit I."/>
            <person name="Boyd A."/>
            <person name="Carlson A."/>
            <person name="Copeland A."/>
            <person name="Coutinho P.M."/>
            <person name="de Vries R.P."/>
            <person name="Ferreira P."/>
            <person name="Findley K."/>
            <person name="Foster B."/>
            <person name="Gaskell J."/>
            <person name="Glotzer D."/>
            <person name="Gorecki P."/>
            <person name="Heitman J."/>
            <person name="Hesse C."/>
            <person name="Hori C."/>
            <person name="Igarashi K."/>
            <person name="Jurgens J.A."/>
            <person name="Kallen N."/>
            <person name="Kersten P."/>
            <person name="Kohler A."/>
            <person name="Kuees U."/>
            <person name="Kumar T.K.A."/>
            <person name="Kuo A."/>
            <person name="LaButti K."/>
            <person name="Larrondo L.F."/>
            <person name="Lindquist E."/>
            <person name="Ling A."/>
            <person name="Lombard V."/>
            <person name="Lucas S."/>
            <person name="Lundell T."/>
            <person name="Martin R."/>
            <person name="McLaughlin D.J."/>
            <person name="Morgenstern I."/>
            <person name="Morin E."/>
            <person name="Murat C."/>
            <person name="Nagy L.G."/>
            <person name="Nolan M."/>
            <person name="Ohm R.A."/>
            <person name="Patyshakuliyeva A."/>
            <person name="Rokas A."/>
            <person name="Ruiz-Duenas F.J."/>
            <person name="Sabat G."/>
            <person name="Salamov A."/>
            <person name="Samejima M."/>
            <person name="Schmutz J."/>
            <person name="Slot J.C."/>
            <person name="St John F."/>
            <person name="Stenlid J."/>
            <person name="Sun H."/>
            <person name="Sun S."/>
            <person name="Syed K."/>
            <person name="Tsang A."/>
            <person name="Wiebenga A."/>
            <person name="Young D."/>
            <person name="Pisabarro A."/>
            <person name="Eastwood D.C."/>
            <person name="Martin F."/>
            <person name="Cullen D."/>
            <person name="Grigoriev I.V."/>
            <person name="Hibbett D.S."/>
        </authorList>
    </citation>
    <scope>NUCLEOTIDE SEQUENCE</scope>
    <source>
        <strain evidence="3">FP-58527</strain>
    </source>
</reference>
<evidence type="ECO:0000313" key="2">
    <source>
        <dbReference type="EMBL" id="EPT02401.1"/>
    </source>
</evidence>
<protein>
    <submittedName>
        <fullName evidence="2">Uncharacterized protein</fullName>
    </submittedName>
</protein>
<organism evidence="2 3">
    <name type="scientific">Fomitopsis schrenkii</name>
    <name type="common">Brown rot fungus</name>
    <dbReference type="NCBI Taxonomy" id="2126942"/>
    <lineage>
        <taxon>Eukaryota</taxon>
        <taxon>Fungi</taxon>
        <taxon>Dikarya</taxon>
        <taxon>Basidiomycota</taxon>
        <taxon>Agaricomycotina</taxon>
        <taxon>Agaricomycetes</taxon>
        <taxon>Polyporales</taxon>
        <taxon>Fomitopsis</taxon>
    </lineage>
</organism>
<gene>
    <name evidence="2" type="ORF">FOMPIDRAFT_1047766</name>
</gene>
<dbReference type="Proteomes" id="UP000015241">
    <property type="component" value="Unassembled WGS sequence"/>
</dbReference>
<dbReference type="EMBL" id="KE504135">
    <property type="protein sequence ID" value="EPT02401.1"/>
    <property type="molecule type" value="Genomic_DNA"/>
</dbReference>
<proteinExistence type="predicted"/>
<evidence type="ECO:0000256" key="1">
    <source>
        <dbReference type="SAM" id="MobiDB-lite"/>
    </source>
</evidence>
<accession>S8FM46</accession>
<dbReference type="HOGENOM" id="CLU_997600_0_0_1"/>
<dbReference type="InParanoid" id="S8FM46"/>
<feature type="region of interest" description="Disordered" evidence="1">
    <location>
        <begin position="192"/>
        <end position="279"/>
    </location>
</feature>
<name>S8FM46_FOMSC</name>
<sequence length="279" mass="30527">MSLVPTNPPSVCMTIQNAHQQYTKSTTPHYDHTETSRTFYLPTNYEGYPSWCDHSLNMRYTFAMGNNDDAPANPELTNAMGPGTMHAEPAFVPENDIQSKAKLLDLAKTLLFGSPNKPGLGPILTAHCNRQKALATFANGLLFDRRAFCGLLANYLLVKERKARIRGTPAPTSRPKKGVGITAYRDRVPTITFPREAPPHLPSSSNPILKVWSPTRPPPPPSYAQAVAGPSRPLAKASTPDPPTPMTPSPSGTARALRIGRGHVKRPRKKQRTNPPPEI</sequence>
<keyword evidence="3" id="KW-1185">Reference proteome</keyword>
<feature type="compositionally biased region" description="Basic residues" evidence="1">
    <location>
        <begin position="258"/>
        <end position="272"/>
    </location>
</feature>
<dbReference type="AlphaFoldDB" id="S8FM46"/>
<evidence type="ECO:0000313" key="3">
    <source>
        <dbReference type="Proteomes" id="UP000015241"/>
    </source>
</evidence>